<keyword evidence="2" id="KW-0804">Transcription</keyword>
<dbReference type="CDD" id="cd00093">
    <property type="entry name" value="HTH_XRE"/>
    <property type="match status" value="1"/>
</dbReference>
<dbReference type="SMART" id="SM00530">
    <property type="entry name" value="HTH_XRE"/>
    <property type="match status" value="1"/>
</dbReference>
<keyword evidence="3" id="KW-1185">Reference proteome</keyword>
<dbReference type="Pfam" id="PF01381">
    <property type="entry name" value="HTH_3"/>
    <property type="match status" value="1"/>
</dbReference>
<dbReference type="Gene3D" id="1.10.260.40">
    <property type="entry name" value="lambda repressor-like DNA-binding domains"/>
    <property type="match status" value="1"/>
</dbReference>
<organism evidence="2 3">
    <name type="scientific">Streptomyces thermodiastaticus</name>
    <dbReference type="NCBI Taxonomy" id="44061"/>
    <lineage>
        <taxon>Bacteria</taxon>
        <taxon>Bacillati</taxon>
        <taxon>Actinomycetota</taxon>
        <taxon>Actinomycetes</taxon>
        <taxon>Kitasatosporales</taxon>
        <taxon>Streptomycetaceae</taxon>
        <taxon>Streptomyces</taxon>
    </lineage>
</organism>
<dbReference type="SUPFAM" id="SSF47413">
    <property type="entry name" value="lambda repressor-like DNA-binding domains"/>
    <property type="match status" value="1"/>
</dbReference>
<comment type="caution">
    <text evidence="2">The sequence shown here is derived from an EMBL/GenBank/DDBJ whole genome shotgun (WGS) entry which is preliminary data.</text>
</comment>
<dbReference type="RefSeq" id="WP_234008112.1">
    <property type="nucleotide sequence ID" value="NZ_JAUSWC010000012.1"/>
</dbReference>
<evidence type="ECO:0000259" key="1">
    <source>
        <dbReference type="PROSITE" id="PS50943"/>
    </source>
</evidence>
<gene>
    <name evidence="2" type="ORF">QO019_003548</name>
</gene>
<dbReference type="Proteomes" id="UP001236795">
    <property type="component" value="Unassembled WGS sequence"/>
</dbReference>
<evidence type="ECO:0000313" key="3">
    <source>
        <dbReference type="Proteomes" id="UP001236795"/>
    </source>
</evidence>
<sequence>MAELHEPRFFEDRRAGQMNLGSMDDLTADITREKRERIDAIKAEMIDAERGHELASLRKAQGLTQTQVAKAMGVTQGRVSQIERGAARLDTSTMAAYLHAIGGELTITATVGNLSVGL</sequence>
<protein>
    <submittedName>
        <fullName evidence="2">DNA-directed RNA polymerase specialized sigma subunit</fullName>
    </submittedName>
</protein>
<feature type="domain" description="HTH cro/C1-type" evidence="1">
    <location>
        <begin position="54"/>
        <end position="114"/>
    </location>
</feature>
<proteinExistence type="predicted"/>
<reference evidence="2 3" key="1">
    <citation type="submission" date="2023-07" db="EMBL/GenBank/DDBJ databases">
        <title>Genomic Encyclopedia of Type Strains, Phase IV (KMG-IV): sequencing the most valuable type-strain genomes for metagenomic binning, comparative biology and taxonomic classification.</title>
        <authorList>
            <person name="Goeker M."/>
        </authorList>
    </citation>
    <scope>NUCLEOTIDE SEQUENCE [LARGE SCALE GENOMIC DNA]</scope>
    <source>
        <strain evidence="2 3">DSM 40573</strain>
    </source>
</reference>
<accession>A0ABU0KJ90</accession>
<keyword evidence="2" id="KW-0240">DNA-directed RNA polymerase</keyword>
<dbReference type="InterPro" id="IPR010982">
    <property type="entry name" value="Lambda_DNA-bd_dom_sf"/>
</dbReference>
<dbReference type="InterPro" id="IPR001387">
    <property type="entry name" value="Cro/C1-type_HTH"/>
</dbReference>
<dbReference type="PROSITE" id="PS50943">
    <property type="entry name" value="HTH_CROC1"/>
    <property type="match status" value="1"/>
</dbReference>
<dbReference type="GO" id="GO:0000428">
    <property type="term" value="C:DNA-directed RNA polymerase complex"/>
    <property type="evidence" value="ECO:0007669"/>
    <property type="project" value="UniProtKB-KW"/>
</dbReference>
<evidence type="ECO:0000313" key="2">
    <source>
        <dbReference type="EMBL" id="MDQ0488680.1"/>
    </source>
</evidence>
<name>A0ABU0KJ90_9ACTN</name>
<dbReference type="EMBL" id="JAUSWC010000012">
    <property type="protein sequence ID" value="MDQ0488680.1"/>
    <property type="molecule type" value="Genomic_DNA"/>
</dbReference>